<evidence type="ECO:0000313" key="1">
    <source>
        <dbReference type="EMBL" id="KAH7858039.1"/>
    </source>
</evidence>
<proteinExistence type="predicted"/>
<gene>
    <name evidence="1" type="ORF">Vadar_019396</name>
</gene>
<sequence>MMKNYLVVLRHLHVVVNTPHLLRLDLKYNQLNGTILANIGLLSNLVYLDLSTNSFSGTIPLSIGKLSKIVELDFSRNAIMGKLDPRLFPVRGSSVAKTALLSIQRLLFTDNLLGGRLSSEIGKLADLTLLALDKNSFSCPIPQSLGNLSRITSLLSQPKPIF</sequence>
<dbReference type="EMBL" id="CM037153">
    <property type="protein sequence ID" value="KAH7858039.1"/>
    <property type="molecule type" value="Genomic_DNA"/>
</dbReference>
<organism evidence="1 2">
    <name type="scientific">Vaccinium darrowii</name>
    <dbReference type="NCBI Taxonomy" id="229202"/>
    <lineage>
        <taxon>Eukaryota</taxon>
        <taxon>Viridiplantae</taxon>
        <taxon>Streptophyta</taxon>
        <taxon>Embryophyta</taxon>
        <taxon>Tracheophyta</taxon>
        <taxon>Spermatophyta</taxon>
        <taxon>Magnoliopsida</taxon>
        <taxon>eudicotyledons</taxon>
        <taxon>Gunneridae</taxon>
        <taxon>Pentapetalae</taxon>
        <taxon>asterids</taxon>
        <taxon>Ericales</taxon>
        <taxon>Ericaceae</taxon>
        <taxon>Vaccinioideae</taxon>
        <taxon>Vaccinieae</taxon>
        <taxon>Vaccinium</taxon>
    </lineage>
</organism>
<keyword evidence="2" id="KW-1185">Reference proteome</keyword>
<evidence type="ECO:0000313" key="2">
    <source>
        <dbReference type="Proteomes" id="UP000828048"/>
    </source>
</evidence>
<comment type="caution">
    <text evidence="1">The sequence shown here is derived from an EMBL/GenBank/DDBJ whole genome shotgun (WGS) entry which is preliminary data.</text>
</comment>
<dbReference type="Proteomes" id="UP000828048">
    <property type="component" value="Chromosome 3"/>
</dbReference>
<reference evidence="1 2" key="1">
    <citation type="journal article" date="2021" name="Hortic Res">
        <title>High-quality reference genome and annotation aids understanding of berry development for evergreen blueberry (Vaccinium darrowii).</title>
        <authorList>
            <person name="Yu J."/>
            <person name="Hulse-Kemp A.M."/>
            <person name="Babiker E."/>
            <person name="Staton M."/>
        </authorList>
    </citation>
    <scope>NUCLEOTIDE SEQUENCE [LARGE SCALE GENOMIC DNA]</scope>
    <source>
        <strain evidence="2">cv. NJ 8807/NJ 8810</strain>
        <tissue evidence="1">Young leaf</tissue>
    </source>
</reference>
<accession>A0ACB7YXQ7</accession>
<protein>
    <submittedName>
        <fullName evidence="1">Uncharacterized protein</fullName>
    </submittedName>
</protein>
<name>A0ACB7YXQ7_9ERIC</name>